<dbReference type="Proteomes" id="UP000054166">
    <property type="component" value="Unassembled WGS sequence"/>
</dbReference>
<organism evidence="4 5">
    <name type="scientific">Piloderma croceum (strain F 1598)</name>
    <dbReference type="NCBI Taxonomy" id="765440"/>
    <lineage>
        <taxon>Eukaryota</taxon>
        <taxon>Fungi</taxon>
        <taxon>Dikarya</taxon>
        <taxon>Basidiomycota</taxon>
        <taxon>Agaricomycotina</taxon>
        <taxon>Agaricomycetes</taxon>
        <taxon>Agaricomycetidae</taxon>
        <taxon>Atheliales</taxon>
        <taxon>Atheliaceae</taxon>
        <taxon>Piloderma</taxon>
    </lineage>
</organism>
<dbReference type="InterPro" id="IPR011989">
    <property type="entry name" value="ARM-like"/>
</dbReference>
<dbReference type="PANTHER" id="PTHR22100">
    <property type="entry name" value="WINGS APART-LIKE PROTEIN HOMOLOG"/>
    <property type="match status" value="1"/>
</dbReference>
<feature type="compositionally biased region" description="Low complexity" evidence="2">
    <location>
        <begin position="124"/>
        <end position="134"/>
    </location>
</feature>
<feature type="compositionally biased region" description="Basic residues" evidence="2">
    <location>
        <begin position="212"/>
        <end position="224"/>
    </location>
</feature>
<feature type="compositionally biased region" description="Basic residues" evidence="2">
    <location>
        <begin position="7"/>
        <end position="22"/>
    </location>
</feature>
<feature type="compositionally biased region" description="Acidic residues" evidence="2">
    <location>
        <begin position="163"/>
        <end position="172"/>
    </location>
</feature>
<proteinExistence type="inferred from homology"/>
<reference evidence="4 5" key="1">
    <citation type="submission" date="2014-04" db="EMBL/GenBank/DDBJ databases">
        <authorList>
            <consortium name="DOE Joint Genome Institute"/>
            <person name="Kuo A."/>
            <person name="Tarkka M."/>
            <person name="Buscot F."/>
            <person name="Kohler A."/>
            <person name="Nagy L.G."/>
            <person name="Floudas D."/>
            <person name="Copeland A."/>
            <person name="Barry K.W."/>
            <person name="Cichocki N."/>
            <person name="Veneault-Fourrey C."/>
            <person name="LaButti K."/>
            <person name="Lindquist E.A."/>
            <person name="Lipzen A."/>
            <person name="Lundell T."/>
            <person name="Morin E."/>
            <person name="Murat C."/>
            <person name="Sun H."/>
            <person name="Tunlid A."/>
            <person name="Henrissat B."/>
            <person name="Grigoriev I.V."/>
            <person name="Hibbett D.S."/>
            <person name="Martin F."/>
            <person name="Nordberg H.P."/>
            <person name="Cantor M.N."/>
            <person name="Hua S.X."/>
        </authorList>
    </citation>
    <scope>NUCLEOTIDE SEQUENCE [LARGE SCALE GENOMIC DNA]</scope>
    <source>
        <strain evidence="4 5">F 1598</strain>
    </source>
</reference>
<reference evidence="5" key="2">
    <citation type="submission" date="2015-01" db="EMBL/GenBank/DDBJ databases">
        <title>Evolutionary Origins and Diversification of the Mycorrhizal Mutualists.</title>
        <authorList>
            <consortium name="DOE Joint Genome Institute"/>
            <consortium name="Mycorrhizal Genomics Consortium"/>
            <person name="Kohler A."/>
            <person name="Kuo A."/>
            <person name="Nagy L.G."/>
            <person name="Floudas D."/>
            <person name="Copeland A."/>
            <person name="Barry K.W."/>
            <person name="Cichocki N."/>
            <person name="Veneault-Fourrey C."/>
            <person name="LaButti K."/>
            <person name="Lindquist E.A."/>
            <person name="Lipzen A."/>
            <person name="Lundell T."/>
            <person name="Morin E."/>
            <person name="Murat C."/>
            <person name="Riley R."/>
            <person name="Ohm R."/>
            <person name="Sun H."/>
            <person name="Tunlid A."/>
            <person name="Henrissat B."/>
            <person name="Grigoriev I.V."/>
            <person name="Hibbett D.S."/>
            <person name="Martin F."/>
        </authorList>
    </citation>
    <scope>NUCLEOTIDE SEQUENCE [LARGE SCALE GENOMIC DNA]</scope>
    <source>
        <strain evidence="5">F 1598</strain>
    </source>
</reference>
<keyword evidence="5" id="KW-1185">Reference proteome</keyword>
<dbReference type="Pfam" id="PF07814">
    <property type="entry name" value="WAPL"/>
    <property type="match status" value="2"/>
</dbReference>
<comment type="similarity">
    <text evidence="1">Belongs to the WAPL family.</text>
</comment>
<feature type="region of interest" description="Disordered" evidence="2">
    <location>
        <begin position="771"/>
        <end position="795"/>
    </location>
</feature>
<evidence type="ECO:0000313" key="5">
    <source>
        <dbReference type="Proteomes" id="UP000054166"/>
    </source>
</evidence>
<evidence type="ECO:0000256" key="2">
    <source>
        <dbReference type="SAM" id="MobiDB-lite"/>
    </source>
</evidence>
<feature type="domain" description="Wings apart-like protein C-terminal" evidence="3">
    <location>
        <begin position="244"/>
        <end position="309"/>
    </location>
</feature>
<feature type="domain" description="Wings apart-like protein C-terminal" evidence="3">
    <location>
        <begin position="431"/>
        <end position="647"/>
    </location>
</feature>
<dbReference type="InterPro" id="IPR039874">
    <property type="entry name" value="WAPL"/>
</dbReference>
<dbReference type="EMBL" id="KN832984">
    <property type="protein sequence ID" value="KIM85854.1"/>
    <property type="molecule type" value="Genomic_DNA"/>
</dbReference>
<accession>A0A0C3G1W3</accession>
<dbReference type="PANTHER" id="PTHR22100:SF13">
    <property type="entry name" value="WINGS APART-LIKE PROTEIN HOMOLOG"/>
    <property type="match status" value="1"/>
</dbReference>
<dbReference type="AlphaFoldDB" id="A0A0C3G1W3"/>
<feature type="compositionally biased region" description="Basic and acidic residues" evidence="2">
    <location>
        <begin position="173"/>
        <end position="186"/>
    </location>
</feature>
<name>A0A0C3G1W3_PILCF</name>
<feature type="compositionally biased region" description="Basic and acidic residues" evidence="2">
    <location>
        <begin position="783"/>
        <end position="792"/>
    </location>
</feature>
<feature type="region of interest" description="Disordered" evidence="2">
    <location>
        <begin position="1"/>
        <end position="237"/>
    </location>
</feature>
<dbReference type="InParanoid" id="A0A0C3G1W3"/>
<evidence type="ECO:0000313" key="4">
    <source>
        <dbReference type="EMBL" id="KIM85854.1"/>
    </source>
</evidence>
<evidence type="ECO:0000259" key="3">
    <source>
        <dbReference type="Pfam" id="PF07814"/>
    </source>
</evidence>
<protein>
    <recommendedName>
        <fullName evidence="3">Wings apart-like protein C-terminal domain-containing protein</fullName>
    </recommendedName>
</protein>
<dbReference type="OrthoDB" id="78088at2759"/>
<dbReference type="HOGENOM" id="CLU_012436_0_0_1"/>
<feature type="compositionally biased region" description="Low complexity" evidence="2">
    <location>
        <begin position="89"/>
        <end position="117"/>
    </location>
</feature>
<feature type="compositionally biased region" description="Polar residues" evidence="2">
    <location>
        <begin position="64"/>
        <end position="75"/>
    </location>
</feature>
<evidence type="ECO:0000256" key="1">
    <source>
        <dbReference type="ARBA" id="ARBA00006854"/>
    </source>
</evidence>
<feature type="compositionally biased region" description="Low complexity" evidence="2">
    <location>
        <begin position="200"/>
        <end position="211"/>
    </location>
</feature>
<dbReference type="STRING" id="765440.A0A0C3G1W3"/>
<gene>
    <name evidence="4" type="ORF">PILCRDRAFT_347933</name>
</gene>
<sequence>MGPITYGRKRHPHTPSPPRKRQKTVDADDGPSPPPISRQPTLPSDPFTPKKPARDLSGLFEFSPSPSKGTVTGSASGIAKRMLSRSRTESSFDSASSFHSQPLLAPTSRSPSPSKTLPLPPASIPTTTTSSITTHARTYAGKSRSFLISLPTSSLPPGIPLEGDLDPQPQEDSETRESYTDLRTRWGVDNSEDDPRHPASRSPSPSNSQSHSRAHSPTKHSTKGKGKEKEQQIIYPNGLTNDLKSITELRSKGESRRFLDELGYLFEGLDPSGGVAVRRASALEIVTKLCSPDFARKAKATDFYTRAWDVLVHSAVGTLNDKDKILSTILVFFAALVADDSNSLVELAQSQRSAGHTSEATGREDFVGTLVGLLSSGVGGREKDGLGLVGAGVGDAELKKSGVGRTEKPLLTTLYNTISKKSGLFSPSIPISTRLLITHTLSALPPSLLSPHHLPTILHTLRSELHLIPSRITAYISGLSLLPPPSPSSYSDIPSFQHIQNCLRLLDSFLLGQWRTDDEDAEMAKETLNGDREDSLANELVASCTISELMLQSQDSQIAAKCTEITFRVLLSLTQDSTSWCQALLKDDLTMPFIMRTIMNSHSKRCSALSNKRVTEVMLEPEDDNDAQVLDRLCLALGLLTNLVQVLEAAKDVTRKTRLDPKCAGKRACIRACQCPQRVSALNCLAQVYIQQSKDSSTIDPGANFLRGHIAVLLGLLMRENKANQKVLLAALPGSTNRSKLASLAEQAREFVTFYAELAVRLSAAAVAKDKDDEEDGNSVARSNEHNVERMVSDGNGDVAREVISFLEKLSVQQS</sequence>
<dbReference type="Gene3D" id="1.25.10.10">
    <property type="entry name" value="Leucine-rich Repeat Variant"/>
    <property type="match status" value="1"/>
</dbReference>
<dbReference type="InterPro" id="IPR022771">
    <property type="entry name" value="WAPL_C"/>
</dbReference>